<dbReference type="EMBL" id="JASBNA010000039">
    <property type="protein sequence ID" value="KAK7681752.1"/>
    <property type="molecule type" value="Genomic_DNA"/>
</dbReference>
<dbReference type="InterPro" id="IPR008266">
    <property type="entry name" value="Tyr_kinase_AS"/>
</dbReference>
<dbReference type="Proteomes" id="UP001385951">
    <property type="component" value="Unassembled WGS sequence"/>
</dbReference>
<dbReference type="InterPro" id="IPR051681">
    <property type="entry name" value="Ser/Thr_Kinases-Pseudokinases"/>
</dbReference>
<dbReference type="PANTHER" id="PTHR44329">
    <property type="entry name" value="SERINE/THREONINE-PROTEIN KINASE TNNI3K-RELATED"/>
    <property type="match status" value="1"/>
</dbReference>
<reference evidence="3 4" key="1">
    <citation type="submission" date="2022-09" db="EMBL/GenBank/DDBJ databases">
        <authorList>
            <person name="Palmer J.M."/>
        </authorList>
    </citation>
    <scope>NUCLEOTIDE SEQUENCE [LARGE SCALE GENOMIC DNA]</scope>
    <source>
        <strain evidence="3 4">DSM 7382</strain>
    </source>
</reference>
<evidence type="ECO:0000256" key="1">
    <source>
        <dbReference type="SAM" id="Phobius"/>
    </source>
</evidence>
<comment type="caution">
    <text evidence="3">The sequence shown here is derived from an EMBL/GenBank/DDBJ whole genome shotgun (WGS) entry which is preliminary data.</text>
</comment>
<feature type="transmembrane region" description="Helical" evidence="1">
    <location>
        <begin position="574"/>
        <end position="592"/>
    </location>
</feature>
<gene>
    <name evidence="3" type="ORF">QCA50_015099</name>
</gene>
<keyword evidence="1" id="KW-0812">Transmembrane</keyword>
<keyword evidence="4" id="KW-1185">Reference proteome</keyword>
<keyword evidence="1" id="KW-0472">Membrane</keyword>
<dbReference type="Pfam" id="PF07714">
    <property type="entry name" value="PK_Tyr_Ser-Thr"/>
    <property type="match status" value="1"/>
</dbReference>
<evidence type="ECO:0000313" key="3">
    <source>
        <dbReference type="EMBL" id="KAK7681752.1"/>
    </source>
</evidence>
<dbReference type="AlphaFoldDB" id="A0AAW0FR47"/>
<sequence>MEQSASNIYLDSLRQALEERRESWKKMNLHMWFDVSAECGKVERILGSQSWIQDAGRSGDSIQTSPEEFVKTLVMTIQNDTATVKGIQFPLQQLNDTAQTLAKILCESIVGTYATIDDPQHGFIHLLQLAIKSKLHKSILVAFSGQAAEIVLALMTQRNLDGTYQEPLRSLWQKHRSIMLRLLRRLAENSETIPATLYLTGVVCTQRDNPIATGGNADIFAAEVSGFPVVLKRLRVSEHDRARNVKKFCREALLWSHLSHAFVQVFLGVDKDTFDGHYCMVTQWMENGNINKCMASLVESGRSVPYDRWLLELCEGIEYLHQERVIHGDIRGDNILIDNGLHIRITDFGLSSYATSNPTSVASGGGSTRWMAPELLISGNPSFQSDVYAFAITCIEIYTRQKPYPELTNEAQVIQRVMKNDRPTRPNNDTGREMSFSLWLIVDSCWAQDPFNRPPISDAVTSIRSVIRTSTPAVGITSAFEELIYDSESSLYRSTPRRSYIPYVPIAVVILIYLGLSLYAVIAKDSFDKIVLFFPLFMSFLIQLAYARTISSWIRYLTHWEVDERAFKDYCKHSILSGFCFLFLLFPVMALTEH</sequence>
<organism evidence="3 4">
    <name type="scientific">Cerrena zonata</name>
    <dbReference type="NCBI Taxonomy" id="2478898"/>
    <lineage>
        <taxon>Eukaryota</taxon>
        <taxon>Fungi</taxon>
        <taxon>Dikarya</taxon>
        <taxon>Basidiomycota</taxon>
        <taxon>Agaricomycotina</taxon>
        <taxon>Agaricomycetes</taxon>
        <taxon>Polyporales</taxon>
        <taxon>Cerrenaceae</taxon>
        <taxon>Cerrena</taxon>
    </lineage>
</organism>
<protein>
    <recommendedName>
        <fullName evidence="2">Protein kinase domain-containing protein</fullName>
    </recommendedName>
</protein>
<dbReference type="SUPFAM" id="SSF56112">
    <property type="entry name" value="Protein kinase-like (PK-like)"/>
    <property type="match status" value="1"/>
</dbReference>
<dbReference type="GO" id="GO:0004674">
    <property type="term" value="F:protein serine/threonine kinase activity"/>
    <property type="evidence" value="ECO:0007669"/>
    <property type="project" value="TreeGrafter"/>
</dbReference>
<name>A0AAW0FR47_9APHY</name>
<feature type="transmembrane region" description="Helical" evidence="1">
    <location>
        <begin position="500"/>
        <end position="523"/>
    </location>
</feature>
<feature type="transmembrane region" description="Helical" evidence="1">
    <location>
        <begin position="530"/>
        <end position="554"/>
    </location>
</feature>
<dbReference type="InterPro" id="IPR001245">
    <property type="entry name" value="Ser-Thr/Tyr_kinase_cat_dom"/>
</dbReference>
<evidence type="ECO:0000259" key="2">
    <source>
        <dbReference type="PROSITE" id="PS50011"/>
    </source>
</evidence>
<proteinExistence type="predicted"/>
<dbReference type="GO" id="GO:0005524">
    <property type="term" value="F:ATP binding"/>
    <property type="evidence" value="ECO:0007669"/>
    <property type="project" value="InterPro"/>
</dbReference>
<dbReference type="PROSITE" id="PS00109">
    <property type="entry name" value="PROTEIN_KINASE_TYR"/>
    <property type="match status" value="1"/>
</dbReference>
<accession>A0AAW0FR47</accession>
<feature type="domain" description="Protein kinase" evidence="2">
    <location>
        <begin position="205"/>
        <end position="467"/>
    </location>
</feature>
<dbReference type="InterPro" id="IPR011009">
    <property type="entry name" value="Kinase-like_dom_sf"/>
</dbReference>
<dbReference type="PROSITE" id="PS50011">
    <property type="entry name" value="PROTEIN_KINASE_DOM"/>
    <property type="match status" value="1"/>
</dbReference>
<keyword evidence="1" id="KW-1133">Transmembrane helix</keyword>
<evidence type="ECO:0000313" key="4">
    <source>
        <dbReference type="Proteomes" id="UP001385951"/>
    </source>
</evidence>
<dbReference type="InterPro" id="IPR000719">
    <property type="entry name" value="Prot_kinase_dom"/>
</dbReference>
<dbReference type="Gene3D" id="1.10.510.10">
    <property type="entry name" value="Transferase(Phosphotransferase) domain 1"/>
    <property type="match status" value="1"/>
</dbReference>